<dbReference type="Proteomes" id="UP000013084">
    <property type="component" value="Unassembled WGS sequence"/>
</dbReference>
<dbReference type="HOGENOM" id="CLU_318493_0_0_6"/>
<gene>
    <name evidence="1" type="ORF">F902_02603</name>
</gene>
<name>N9RJP2_9GAMM</name>
<proteinExistence type="predicted"/>
<evidence type="ECO:0000313" key="1">
    <source>
        <dbReference type="EMBL" id="ENX58203.1"/>
    </source>
</evidence>
<comment type="caution">
    <text evidence="1">The sequence shown here is derived from an EMBL/GenBank/DDBJ whole genome shotgun (WGS) entry which is preliminary data.</text>
</comment>
<evidence type="ECO:0000313" key="2">
    <source>
        <dbReference type="Proteomes" id="UP000013084"/>
    </source>
</evidence>
<organism evidence="1 2">
    <name type="scientific">Acinetobacter higginsii</name>
    <dbReference type="NCBI Taxonomy" id="70347"/>
    <lineage>
        <taxon>Bacteria</taxon>
        <taxon>Pseudomonadati</taxon>
        <taxon>Pseudomonadota</taxon>
        <taxon>Gammaproteobacteria</taxon>
        <taxon>Moraxellales</taxon>
        <taxon>Moraxellaceae</taxon>
        <taxon>Acinetobacter</taxon>
    </lineage>
</organism>
<dbReference type="EMBL" id="APRN01000036">
    <property type="protein sequence ID" value="ENX58203.1"/>
    <property type="molecule type" value="Genomic_DNA"/>
</dbReference>
<dbReference type="AlphaFoldDB" id="N9RJP2"/>
<sequence>MTDVIDVDIGIKISELNETASFGANDVMPVVQGGMTRKIKRSKIFEAFIKDLGSAALSSVSDFAGAGALNELTEHVDNKSDEQNERIERIEYSMYLMRNNGVYKAYRTKALMMEDAANIPADSITAVVDDPSNDAEKNDINGQYHYDGRNFFKLPDLFILTESMKKYVEKVVEGLSFDAIYQFIEELLDIVADGQGWTDLLVSTVNHRSQREKNLEFATLKDFAGIDTAEQLYNALSTDKLIEIRENVLVNLTTTDQARRVLSKLENLIVCAPTTITLPPMVVEFNSNYIAKYTKDHALLKIVGTEPIAATINSVVSASGGDGLWDVTYEFADASNIQLNDYIKLDKVACGSAWFESSPIRKTMLGELNIGMNKMGTASTSGNKITLSSVGPNGFPSNWLDVGDLIHFKGQTRKITAFDDALRTITVATAFDSGSAEDEFDTDSIRYQWWYVTKPNQGKISVAGSNVTGVDTNFTAIVNDGDIILVDGSMVQVKSVESDTQLTINLSMHNIALTDYSVIKAGLIAHEGTWKVTAKSGNNVTVKLKCWNGYHPETNTVANKFAGFAPTVKGWKGADVKVMKTVLKQNQYGGHGFAGEQGGQVQFINNIVLDGTVSGTGILLKGEGAAYDAKNSNIILGANVAVCGFNFSVWGFNKSHIHSPSAHFVGSNSHSVHLGDGGSGYLRGSVVAGAGGMGVFIAGGYVRLSTCRLIGSKSQALRSDAGGNYYSDSGFIYGNGSHGIMAVNISGGQFVDGFSLCNGGNGVNTQNGGSGRYTRLLAGCNKNHGMSFTASVVEAGQCWTTGSGSGALTGRSGTVANNSQVALFAGTSTGNPSTGLLALDGARVASRNFYTSKNGQSGVSSQHLAQVIGVGGYAEGNYGPNNVVTSNGGIVTGFGTTPSAQLNGAIHTGYTALSNGGVITLSKSTSLAYVFGEIEIFNAANAGVKGKAEFRAGTSPNTSKISGHANFAVTTGVMDGTNGPAGNLIVSTHTDGKIYIANQTGSAMTISYLIKGNVL</sequence>
<keyword evidence="2" id="KW-1185">Reference proteome</keyword>
<accession>N9RJP2</accession>
<protein>
    <submittedName>
        <fullName evidence="1">Uncharacterized protein</fullName>
    </submittedName>
</protein>
<reference evidence="1 2" key="1">
    <citation type="submission" date="2013-02" db="EMBL/GenBank/DDBJ databases">
        <title>The Genome Sequence of Acinetobacter sp. CIP 70.18.</title>
        <authorList>
            <consortium name="The Broad Institute Genome Sequencing Platform"/>
            <consortium name="The Broad Institute Genome Sequencing Center for Infectious Disease"/>
            <person name="Cerqueira G."/>
            <person name="Feldgarden M."/>
            <person name="Courvalin P."/>
            <person name="Perichon B."/>
            <person name="Grillot-Courvalin C."/>
            <person name="Clermont D."/>
            <person name="Rocha E."/>
            <person name="Yoon E.-J."/>
            <person name="Nemec A."/>
            <person name="Walker B."/>
            <person name="Young S.K."/>
            <person name="Zeng Q."/>
            <person name="Gargeya S."/>
            <person name="Fitzgerald M."/>
            <person name="Haas B."/>
            <person name="Abouelleil A."/>
            <person name="Alvarado L."/>
            <person name="Arachchi H.M."/>
            <person name="Berlin A.M."/>
            <person name="Chapman S.B."/>
            <person name="Dewar J."/>
            <person name="Goldberg J."/>
            <person name="Griggs A."/>
            <person name="Gujja S."/>
            <person name="Hansen M."/>
            <person name="Howarth C."/>
            <person name="Imamovic A."/>
            <person name="Larimer J."/>
            <person name="McCowan C."/>
            <person name="Murphy C."/>
            <person name="Neiman D."/>
            <person name="Pearson M."/>
            <person name="Priest M."/>
            <person name="Roberts A."/>
            <person name="Saif S."/>
            <person name="Shea T."/>
            <person name="Sisk P."/>
            <person name="Sykes S."/>
            <person name="Wortman J."/>
            <person name="Nusbaum C."/>
            <person name="Birren B."/>
        </authorList>
    </citation>
    <scope>NUCLEOTIDE SEQUENCE [LARGE SCALE GENOMIC DNA]</scope>
    <source>
        <strain evidence="1 2">CIP 70.18</strain>
    </source>
</reference>
<dbReference type="PATRIC" id="fig|1217700.3.peg.2527"/>
<dbReference type="RefSeq" id="WP_005203979.1">
    <property type="nucleotide sequence ID" value="NZ_KB850072.1"/>
</dbReference>